<accession>A0A4Z0H8U3</accession>
<dbReference type="InterPro" id="IPR015057">
    <property type="entry name" value="Rv2632c-like"/>
</dbReference>
<dbReference type="InterPro" id="IPR038070">
    <property type="entry name" value="Rv2632c-like_sf"/>
</dbReference>
<dbReference type="Proteomes" id="UP000297948">
    <property type="component" value="Unassembled WGS sequence"/>
</dbReference>
<comment type="caution">
    <text evidence="1">The sequence shown here is derived from an EMBL/GenBank/DDBJ whole genome shotgun (WGS) entry which is preliminary data.</text>
</comment>
<proteinExistence type="predicted"/>
<dbReference type="OrthoDB" id="4828144at2"/>
<reference evidence="1 2" key="1">
    <citation type="submission" date="2019-03" db="EMBL/GenBank/DDBJ databases">
        <authorList>
            <person name="Gonzalez-Pimentel J.L."/>
        </authorList>
    </citation>
    <scope>NUCLEOTIDE SEQUENCE [LARGE SCALE GENOMIC DNA]</scope>
    <source>
        <strain evidence="1 2">JCM 31289</strain>
    </source>
</reference>
<dbReference type="Gene3D" id="3.30.160.240">
    <property type="entry name" value="Rv1738"/>
    <property type="match status" value="1"/>
</dbReference>
<dbReference type="Pfam" id="PF08962">
    <property type="entry name" value="Rv2632c-like"/>
    <property type="match status" value="1"/>
</dbReference>
<dbReference type="EMBL" id="SRID01000127">
    <property type="protein sequence ID" value="TGB08439.1"/>
    <property type="molecule type" value="Genomic_DNA"/>
</dbReference>
<organism evidence="1 2">
    <name type="scientific">Streptomyces palmae</name>
    <dbReference type="NCBI Taxonomy" id="1701085"/>
    <lineage>
        <taxon>Bacteria</taxon>
        <taxon>Bacillati</taxon>
        <taxon>Actinomycetota</taxon>
        <taxon>Actinomycetes</taxon>
        <taxon>Kitasatosporales</taxon>
        <taxon>Streptomycetaceae</taxon>
        <taxon>Streptomyces</taxon>
    </lineage>
</organism>
<protein>
    <submittedName>
        <fullName evidence="1">DUF1876 domain-containing protein</fullName>
    </submittedName>
</protein>
<name>A0A4Z0H8U3_9ACTN</name>
<gene>
    <name evidence="1" type="ORF">E4099_15505</name>
</gene>
<evidence type="ECO:0000313" key="2">
    <source>
        <dbReference type="Proteomes" id="UP000297948"/>
    </source>
</evidence>
<dbReference type="SUPFAM" id="SSF143212">
    <property type="entry name" value="Rv2632c-like"/>
    <property type="match status" value="1"/>
</dbReference>
<evidence type="ECO:0000313" key="1">
    <source>
        <dbReference type="EMBL" id="TGB08439.1"/>
    </source>
</evidence>
<dbReference type="AlphaFoldDB" id="A0A4Z0H8U3"/>
<keyword evidence="2" id="KW-1185">Reference proteome</keyword>
<sequence length="88" mass="9432">MAENWNVQLSISVMDRVTLCQARLTGKGDTVLTGEGSARVNPADENVPAIGSELAAARALSDLSHQLLHSAVEDIEQHTHEQVRGLSD</sequence>